<dbReference type="EMBL" id="JAVFWL010000004">
    <property type="protein sequence ID" value="KAK6748076.1"/>
    <property type="molecule type" value="Genomic_DNA"/>
</dbReference>
<dbReference type="InterPro" id="IPR003598">
    <property type="entry name" value="Ig_sub2"/>
</dbReference>
<keyword evidence="1" id="KW-0677">Repeat</keyword>
<dbReference type="InterPro" id="IPR036179">
    <property type="entry name" value="Ig-like_dom_sf"/>
</dbReference>
<evidence type="ECO:0000256" key="3">
    <source>
        <dbReference type="SAM" id="SignalP"/>
    </source>
</evidence>
<dbReference type="Pfam" id="PF07679">
    <property type="entry name" value="I-set"/>
    <property type="match status" value="1"/>
</dbReference>
<evidence type="ECO:0000313" key="7">
    <source>
        <dbReference type="Proteomes" id="UP001303046"/>
    </source>
</evidence>
<feature type="domain" description="Fibronectin type-III" evidence="5">
    <location>
        <begin position="772"/>
        <end position="881"/>
    </location>
</feature>
<dbReference type="PANTHER" id="PTHR10075">
    <property type="entry name" value="BASIGIN RELATED"/>
    <property type="match status" value="1"/>
</dbReference>
<dbReference type="SMART" id="SM00060">
    <property type="entry name" value="FN3"/>
    <property type="match status" value="3"/>
</dbReference>
<feature type="domain" description="Ig-like" evidence="4">
    <location>
        <begin position="177"/>
        <end position="257"/>
    </location>
</feature>
<dbReference type="CDD" id="cd00063">
    <property type="entry name" value="FN3"/>
    <property type="match status" value="1"/>
</dbReference>
<dbReference type="Gene3D" id="2.60.40.10">
    <property type="entry name" value="Immunoglobulins"/>
    <property type="match status" value="8"/>
</dbReference>
<dbReference type="PROSITE" id="PS50853">
    <property type="entry name" value="FN3"/>
    <property type="match status" value="3"/>
</dbReference>
<dbReference type="InterPro" id="IPR013098">
    <property type="entry name" value="Ig_I-set"/>
</dbReference>
<evidence type="ECO:0008006" key="8">
    <source>
        <dbReference type="Google" id="ProtNLM"/>
    </source>
</evidence>
<dbReference type="SMART" id="SM00409">
    <property type="entry name" value="IG"/>
    <property type="match status" value="4"/>
</dbReference>
<dbReference type="SUPFAM" id="SSF48726">
    <property type="entry name" value="Immunoglobulin"/>
    <property type="match status" value="5"/>
</dbReference>
<dbReference type="Pfam" id="PF00041">
    <property type="entry name" value="fn3"/>
    <property type="match status" value="1"/>
</dbReference>
<dbReference type="InterPro" id="IPR036116">
    <property type="entry name" value="FN3_sf"/>
</dbReference>
<dbReference type="SUPFAM" id="SSF56436">
    <property type="entry name" value="C-type lectin-like"/>
    <property type="match status" value="1"/>
</dbReference>
<dbReference type="InterPro" id="IPR013783">
    <property type="entry name" value="Ig-like_fold"/>
</dbReference>
<dbReference type="SMART" id="SM00408">
    <property type="entry name" value="IGc2"/>
    <property type="match status" value="4"/>
</dbReference>
<dbReference type="InterPro" id="IPR003961">
    <property type="entry name" value="FN3_dom"/>
</dbReference>
<feature type="domain" description="Ig-like" evidence="4">
    <location>
        <begin position="265"/>
        <end position="352"/>
    </location>
</feature>
<dbReference type="InterPro" id="IPR016187">
    <property type="entry name" value="CTDL_fold"/>
</dbReference>
<feature type="domain" description="Ig-like" evidence="4">
    <location>
        <begin position="386"/>
        <end position="467"/>
    </location>
</feature>
<dbReference type="PANTHER" id="PTHR10075:SF100">
    <property type="entry name" value="FASCICLIN-2"/>
    <property type="match status" value="1"/>
</dbReference>
<organism evidence="6 7">
    <name type="scientific">Necator americanus</name>
    <name type="common">Human hookworm</name>
    <dbReference type="NCBI Taxonomy" id="51031"/>
    <lineage>
        <taxon>Eukaryota</taxon>
        <taxon>Metazoa</taxon>
        <taxon>Ecdysozoa</taxon>
        <taxon>Nematoda</taxon>
        <taxon>Chromadorea</taxon>
        <taxon>Rhabditida</taxon>
        <taxon>Rhabditina</taxon>
        <taxon>Rhabditomorpha</taxon>
        <taxon>Strongyloidea</taxon>
        <taxon>Ancylostomatidae</taxon>
        <taxon>Bunostominae</taxon>
        <taxon>Necator</taxon>
    </lineage>
</organism>
<feature type="domain" description="Ig-like" evidence="4">
    <location>
        <begin position="569"/>
        <end position="657"/>
    </location>
</feature>
<sequence length="1229" mass="136165">MIVRDVTLSFILFIPGFLSFIDDSKCPSSWTPSGDSCIKPFLRPLSSSEAEKTCVAEGGILLDCDRSGMVDDVADILRGFYDNGLHESTWLVSRRGGETPRAINRQSGKNYKMIDVPSSAAFPFLCSLTRIGRRSLLIQQMLLSTGHDQITRNAQCDLKGTSHRIFDIEVSTRKGAPRLISNAPPELYFHSRSDADYVVLPCAVEGNPIPVITWFRNDIDMVIPSGSTVPYLLSGGSLLVPAEPSLAYSSFHCTAKNKYGEVRGPSTILKPAFLDSFRPHRGNVVPLYNGGAKLECEAPNHQPKSYSFLWLYDSSTDRILPNTERTLVSLDGTLYFSYVTKNDETSYACSLSLSSTQSGHYGPFFRLQVPSPQETPFPPRIDSSQPQVFPEAPTLGSTVYLECFAYGNPVPVYKWSRVDGRRVNKKAVSMHHGRVLRIDRAEVSDNGRYKCSAGNSLGVAAGEVTLSLRTPPTIILPLADRLVATESTFTLECPLSTTDAHSTVEWFKDAKPIVPLLMPSHQRKRFNVDQNILTVNSTTTTDSGVYQCIISNEVGLASSSAYVLVRDSPPVFPRQSMPRKLFAVNGSSVSIPCFYYASPKGHSRWADAGGAKLPHKGRVRDHHGVLIIENVLHDDAGYFFCSAHNRLGKAHAQMELVVIDKAQVQVDSQGSLSPEEAMNISCSVAIDCGTPSDCPEAFFKWTFDNRSLDSLSGLHVKTKFREHMRHSVQGRRLVQKVDLQMSPAGMGQRPNKVACFSLYGEDTLELTPKQLLPAPLALKVEQEKQAVRLAWKKTSTHRDIRNHAVSGEADASGGYLVELRTKEDRQWRPAPREVVAETESQSITLDSLTPNTLYQFRVRTVDSATMGDPSAPTPWIRTPPAPPSEAVEGLRWRALDNTTILVEWDPVETVHNSGEHLRYRLSWSLEDNNDAKSESEGKRKFHSYHIETKTPQAIVRMNATDECRMLVFSVRPINDQGIGLTSTDTVAFINTKGEPRQVSFTNATVLNSTHASFSWEWDKVNECGRTRAVQLSCSTEGSDPIVVAVSADFAKWDLGGLSADSKYSCILRPFDVEDNQGEPSAPVEIVTKQKPPTEAPTIKKLSLRTLEDDVGYTTVIEWTAINIPDTNFTDETSGYKIFVYVSETASEAVVLTMPINRLSNPERPSARLDGLRLMYLYTIQVAGYNSGGLGPLSSPRIIRLGPQYSLDEPSSARSLRFMYSLFVFWCLFV</sequence>
<evidence type="ECO:0000256" key="1">
    <source>
        <dbReference type="ARBA" id="ARBA00022737"/>
    </source>
</evidence>
<feature type="chain" id="PRO_5047089537" description="Fibronectin type III domain protein" evidence="3">
    <location>
        <begin position="20"/>
        <end position="1229"/>
    </location>
</feature>
<feature type="signal peptide" evidence="3">
    <location>
        <begin position="1"/>
        <end position="19"/>
    </location>
</feature>
<gene>
    <name evidence="6" type="primary">Necator_chrIV.g14267</name>
    <name evidence="6" type="ORF">RB195_000973</name>
</gene>
<proteinExistence type="predicted"/>
<keyword evidence="3" id="KW-0732">Signal</keyword>
<evidence type="ECO:0000259" key="5">
    <source>
        <dbReference type="PROSITE" id="PS50853"/>
    </source>
</evidence>
<keyword evidence="7" id="KW-1185">Reference proteome</keyword>
<dbReference type="InterPro" id="IPR003599">
    <property type="entry name" value="Ig_sub"/>
</dbReference>
<evidence type="ECO:0000256" key="2">
    <source>
        <dbReference type="ARBA" id="ARBA00023319"/>
    </source>
</evidence>
<evidence type="ECO:0000313" key="6">
    <source>
        <dbReference type="EMBL" id="KAK6748076.1"/>
    </source>
</evidence>
<dbReference type="PROSITE" id="PS50835">
    <property type="entry name" value="IG_LIKE"/>
    <property type="match status" value="5"/>
</dbReference>
<accession>A0ABR1DF48</accession>
<dbReference type="InterPro" id="IPR007110">
    <property type="entry name" value="Ig-like_dom"/>
</dbReference>
<comment type="caution">
    <text evidence="6">The sequence shown here is derived from an EMBL/GenBank/DDBJ whole genome shotgun (WGS) entry which is preliminary data.</text>
</comment>
<dbReference type="Proteomes" id="UP001303046">
    <property type="component" value="Unassembled WGS sequence"/>
</dbReference>
<protein>
    <recommendedName>
        <fullName evidence="8">Fibronectin type III domain protein</fullName>
    </recommendedName>
</protein>
<feature type="domain" description="Ig-like" evidence="4">
    <location>
        <begin position="471"/>
        <end position="564"/>
    </location>
</feature>
<name>A0ABR1DF48_NECAM</name>
<evidence type="ECO:0000259" key="4">
    <source>
        <dbReference type="PROSITE" id="PS50835"/>
    </source>
</evidence>
<dbReference type="SUPFAM" id="SSF49265">
    <property type="entry name" value="Fibronectin type III"/>
    <property type="match status" value="2"/>
</dbReference>
<feature type="domain" description="Fibronectin type-III" evidence="5">
    <location>
        <begin position="1092"/>
        <end position="1203"/>
    </location>
</feature>
<dbReference type="Pfam" id="PF13927">
    <property type="entry name" value="Ig_3"/>
    <property type="match status" value="2"/>
</dbReference>
<feature type="domain" description="Fibronectin type-III" evidence="5">
    <location>
        <begin position="886"/>
        <end position="994"/>
    </location>
</feature>
<keyword evidence="2" id="KW-0393">Immunoglobulin domain</keyword>
<reference evidence="6 7" key="1">
    <citation type="submission" date="2023-08" db="EMBL/GenBank/DDBJ databases">
        <title>A Necator americanus chromosomal reference genome.</title>
        <authorList>
            <person name="Ilik V."/>
            <person name="Petrzelkova K.J."/>
            <person name="Pardy F."/>
            <person name="Fuh T."/>
            <person name="Niatou-Singa F.S."/>
            <person name="Gouil Q."/>
            <person name="Baker L."/>
            <person name="Ritchie M.E."/>
            <person name="Jex A.R."/>
            <person name="Gazzola D."/>
            <person name="Li H."/>
            <person name="Toshio Fujiwara R."/>
            <person name="Zhan B."/>
            <person name="Aroian R.V."/>
            <person name="Pafco B."/>
            <person name="Schwarz E.M."/>
        </authorList>
    </citation>
    <scope>NUCLEOTIDE SEQUENCE [LARGE SCALE GENOMIC DNA]</scope>
    <source>
        <strain evidence="6 7">Aroian</strain>
        <tissue evidence="6">Whole animal</tissue>
    </source>
</reference>